<evidence type="ECO:0000256" key="4">
    <source>
        <dbReference type="ARBA" id="ARBA00023136"/>
    </source>
</evidence>
<keyword evidence="3 5" id="KW-1133">Transmembrane helix</keyword>
<reference evidence="6" key="1">
    <citation type="journal article" date="2020" name="Stud. Mycol.">
        <title>101 Dothideomycetes genomes: a test case for predicting lifestyles and emergence of pathogens.</title>
        <authorList>
            <person name="Haridas S."/>
            <person name="Albert R."/>
            <person name="Binder M."/>
            <person name="Bloem J."/>
            <person name="Labutti K."/>
            <person name="Salamov A."/>
            <person name="Andreopoulos B."/>
            <person name="Baker S."/>
            <person name="Barry K."/>
            <person name="Bills G."/>
            <person name="Bluhm B."/>
            <person name="Cannon C."/>
            <person name="Castanera R."/>
            <person name="Culley D."/>
            <person name="Daum C."/>
            <person name="Ezra D."/>
            <person name="Gonzalez J."/>
            <person name="Henrissat B."/>
            <person name="Kuo A."/>
            <person name="Liang C."/>
            <person name="Lipzen A."/>
            <person name="Lutzoni F."/>
            <person name="Magnuson J."/>
            <person name="Mondo S."/>
            <person name="Nolan M."/>
            <person name="Ohm R."/>
            <person name="Pangilinan J."/>
            <person name="Park H.-J."/>
            <person name="Ramirez L."/>
            <person name="Alfaro M."/>
            <person name="Sun H."/>
            <person name="Tritt A."/>
            <person name="Yoshinaga Y."/>
            <person name="Zwiers L.-H."/>
            <person name="Turgeon B."/>
            <person name="Goodwin S."/>
            <person name="Spatafora J."/>
            <person name="Crous P."/>
            <person name="Grigoriev I."/>
        </authorList>
    </citation>
    <scope>NUCLEOTIDE SEQUENCE</scope>
    <source>
        <strain evidence="6">CBS 260.36</strain>
    </source>
</reference>
<keyword evidence="7" id="KW-1185">Reference proteome</keyword>
<gene>
    <name evidence="6" type="ORF">K461DRAFT_211411</name>
</gene>
<comment type="subcellular location">
    <subcellularLocation>
        <location evidence="1">Membrane</location>
        <topology evidence="1">Multi-pass membrane protein</topology>
    </subcellularLocation>
</comment>
<feature type="transmembrane region" description="Helical" evidence="5">
    <location>
        <begin position="160"/>
        <end position="183"/>
    </location>
</feature>
<feature type="transmembrane region" description="Helical" evidence="5">
    <location>
        <begin position="17"/>
        <end position="36"/>
    </location>
</feature>
<feature type="non-terminal residue" evidence="6">
    <location>
        <position position="295"/>
    </location>
</feature>
<organism evidence="6 7">
    <name type="scientific">Myriangium duriaei CBS 260.36</name>
    <dbReference type="NCBI Taxonomy" id="1168546"/>
    <lineage>
        <taxon>Eukaryota</taxon>
        <taxon>Fungi</taxon>
        <taxon>Dikarya</taxon>
        <taxon>Ascomycota</taxon>
        <taxon>Pezizomycotina</taxon>
        <taxon>Dothideomycetes</taxon>
        <taxon>Dothideomycetidae</taxon>
        <taxon>Myriangiales</taxon>
        <taxon>Myriangiaceae</taxon>
        <taxon>Myriangium</taxon>
    </lineage>
</organism>
<comment type="caution">
    <text evidence="6">The sequence shown here is derived from an EMBL/GenBank/DDBJ whole genome shotgun (WGS) entry which is preliminary data.</text>
</comment>
<accession>A0A9P4IWH5</accession>
<dbReference type="OrthoDB" id="5384040at2759"/>
<feature type="non-terminal residue" evidence="6">
    <location>
        <position position="1"/>
    </location>
</feature>
<dbReference type="GO" id="GO:0016020">
    <property type="term" value="C:membrane"/>
    <property type="evidence" value="ECO:0007669"/>
    <property type="project" value="UniProtKB-SubCell"/>
</dbReference>
<feature type="transmembrane region" description="Helical" evidence="5">
    <location>
        <begin position="77"/>
        <end position="103"/>
    </location>
</feature>
<name>A0A9P4IWH5_9PEZI</name>
<feature type="transmembrane region" description="Helical" evidence="5">
    <location>
        <begin position="48"/>
        <end position="65"/>
    </location>
</feature>
<dbReference type="AlphaFoldDB" id="A0A9P4IWH5"/>
<dbReference type="Proteomes" id="UP000799439">
    <property type="component" value="Unassembled WGS sequence"/>
</dbReference>
<proteinExistence type="predicted"/>
<dbReference type="EMBL" id="ML996094">
    <property type="protein sequence ID" value="KAF2148144.1"/>
    <property type="molecule type" value="Genomic_DNA"/>
</dbReference>
<feature type="transmembrane region" description="Helical" evidence="5">
    <location>
        <begin position="204"/>
        <end position="222"/>
    </location>
</feature>
<sequence>GKDGYRPPEACDAYYNYFPNFDAAVAFSVFFGIVLVTHIGQAFVHRTGYAWVIVMACLWEFMSYATRALGSKNQQNLGIAISTQLLVLLAPLWVNAFAYMVFARIVHFYSPTKKVWFISPSSLAFIFVTLDIVSFVVQGIGGSMAGPSSSPEAMMNGIHIYMGGIGLQEFFILLFMGLMIKFHRDQIFAERMSMVPTHKTSWKPIMYALYGCLVAITVRIIFRLIEFSGGSTESNPLPYTEGYFYGLDSVPMLIAVTVWNVFHPGRFMQGPDTKLPRSWMSRHLCCCCHRKRKDE</sequence>
<keyword evidence="2 5" id="KW-0812">Transmembrane</keyword>
<evidence type="ECO:0000256" key="1">
    <source>
        <dbReference type="ARBA" id="ARBA00004141"/>
    </source>
</evidence>
<feature type="transmembrane region" description="Helical" evidence="5">
    <location>
        <begin position="242"/>
        <end position="262"/>
    </location>
</feature>
<dbReference type="PANTHER" id="PTHR31465">
    <property type="entry name" value="PROTEIN RTA1-RELATED"/>
    <property type="match status" value="1"/>
</dbReference>
<evidence type="ECO:0000256" key="3">
    <source>
        <dbReference type="ARBA" id="ARBA00022989"/>
    </source>
</evidence>
<keyword evidence="4 5" id="KW-0472">Membrane</keyword>
<dbReference type="Pfam" id="PF04479">
    <property type="entry name" value="RTA1"/>
    <property type="match status" value="1"/>
</dbReference>
<evidence type="ECO:0008006" key="8">
    <source>
        <dbReference type="Google" id="ProtNLM"/>
    </source>
</evidence>
<dbReference type="InterPro" id="IPR007568">
    <property type="entry name" value="RTA1"/>
</dbReference>
<dbReference type="PANTHER" id="PTHR31465:SF15">
    <property type="entry name" value="LIPID TRANSPORTER ATNI-RELATED"/>
    <property type="match status" value="1"/>
</dbReference>
<evidence type="ECO:0000256" key="5">
    <source>
        <dbReference type="SAM" id="Phobius"/>
    </source>
</evidence>
<evidence type="ECO:0000313" key="7">
    <source>
        <dbReference type="Proteomes" id="UP000799439"/>
    </source>
</evidence>
<evidence type="ECO:0000313" key="6">
    <source>
        <dbReference type="EMBL" id="KAF2148144.1"/>
    </source>
</evidence>
<evidence type="ECO:0000256" key="2">
    <source>
        <dbReference type="ARBA" id="ARBA00022692"/>
    </source>
</evidence>
<protein>
    <recommendedName>
        <fullName evidence="8">RTA1 domain protein</fullName>
    </recommendedName>
</protein>
<feature type="transmembrane region" description="Helical" evidence="5">
    <location>
        <begin position="115"/>
        <end position="140"/>
    </location>
</feature>